<keyword evidence="3" id="KW-1185">Reference proteome</keyword>
<feature type="region of interest" description="Disordered" evidence="1">
    <location>
        <begin position="1"/>
        <end position="30"/>
    </location>
</feature>
<reference evidence="2 3" key="1">
    <citation type="submission" date="2018-02" db="EMBL/GenBank/DDBJ databases">
        <title>Genome sequence of the basidiomycete white-rot fungus Phlebia centrifuga.</title>
        <authorList>
            <person name="Granchi Z."/>
            <person name="Peng M."/>
            <person name="de Vries R.P."/>
            <person name="Hilden K."/>
            <person name="Makela M.R."/>
            <person name="Grigoriev I."/>
            <person name="Riley R."/>
        </authorList>
    </citation>
    <scope>NUCLEOTIDE SEQUENCE [LARGE SCALE GENOMIC DNA]</scope>
    <source>
        <strain evidence="2 3">FBCC195</strain>
    </source>
</reference>
<evidence type="ECO:0000313" key="3">
    <source>
        <dbReference type="Proteomes" id="UP000186601"/>
    </source>
</evidence>
<accession>A0A2R6NX98</accession>
<protein>
    <submittedName>
        <fullName evidence="2">Uncharacterized protein</fullName>
    </submittedName>
</protein>
<dbReference type="OrthoDB" id="3028286at2759"/>
<dbReference type="STRING" id="98765.A0A2R6NX98"/>
<gene>
    <name evidence="2" type="ORF">PHLCEN_2v7244</name>
</gene>
<evidence type="ECO:0000256" key="1">
    <source>
        <dbReference type="SAM" id="MobiDB-lite"/>
    </source>
</evidence>
<name>A0A2R6NX98_9APHY</name>
<sequence length="292" mass="32367">MANNTVRLPLRNRTGPQRPKPSADENAVSKHVRQSSVTLNGAASASHSFGNIHALKNIPQRAALGEVTTTAVNRKVRVPFHDTTFAGYCPPDIANNKLTGKGKDTAETTLKRTRSSSLAAATGAQRVPLGPGKVQPNIATQTAVQSRVAGTRIQRPPVKATQRVPAPKAPIVEVEEDEDEDSMEIEDEDAVQNEVNVAEDPTHISSEEVENMVEVESYEELLQPEALTTRTTRIWPELGTTRADRYRKEVDDIRERFQDEADDEDMAMVSEYSDEIFEYMHELEVNDHRTLA</sequence>
<proteinExistence type="predicted"/>
<dbReference type="Proteomes" id="UP000186601">
    <property type="component" value="Unassembled WGS sequence"/>
</dbReference>
<dbReference type="AlphaFoldDB" id="A0A2R6NX98"/>
<organism evidence="2 3">
    <name type="scientific">Hermanssonia centrifuga</name>
    <dbReference type="NCBI Taxonomy" id="98765"/>
    <lineage>
        <taxon>Eukaryota</taxon>
        <taxon>Fungi</taxon>
        <taxon>Dikarya</taxon>
        <taxon>Basidiomycota</taxon>
        <taxon>Agaricomycotina</taxon>
        <taxon>Agaricomycetes</taxon>
        <taxon>Polyporales</taxon>
        <taxon>Meruliaceae</taxon>
        <taxon>Hermanssonia</taxon>
    </lineage>
</organism>
<evidence type="ECO:0000313" key="2">
    <source>
        <dbReference type="EMBL" id="PSR79057.1"/>
    </source>
</evidence>
<dbReference type="EMBL" id="MLYV02000712">
    <property type="protein sequence ID" value="PSR79057.1"/>
    <property type="molecule type" value="Genomic_DNA"/>
</dbReference>
<comment type="caution">
    <text evidence="2">The sequence shown here is derived from an EMBL/GenBank/DDBJ whole genome shotgun (WGS) entry which is preliminary data.</text>
</comment>